<sequence>MAVSQPPGLGFGGSWSSFGAQSGDETPTTPSLPPPPPGAAPPSLESLRRQLDSPAPAPSVVGPPSRQRSYGTLGERLGEGLRPPIGWNSSVASDAVFEPPERPSTAPVDDRARARDQQNVALLISSMQELTAVVATHSEEIRRLREDCRAFARRDAINEALSDVALRARSEGDHNRAALERVERRLA</sequence>
<name>A0A7S4E8H1_9STRA</name>
<proteinExistence type="predicted"/>
<accession>A0A7S4E8H1</accession>
<feature type="region of interest" description="Disordered" evidence="1">
    <location>
        <begin position="1"/>
        <end position="114"/>
    </location>
</feature>
<protein>
    <submittedName>
        <fullName evidence="2">Uncharacterized protein</fullName>
    </submittedName>
</protein>
<feature type="compositionally biased region" description="Low complexity" evidence="1">
    <location>
        <begin position="14"/>
        <end position="29"/>
    </location>
</feature>
<gene>
    <name evidence="2" type="ORF">PCAL00307_LOCUS11639</name>
</gene>
<evidence type="ECO:0000256" key="1">
    <source>
        <dbReference type="SAM" id="MobiDB-lite"/>
    </source>
</evidence>
<dbReference type="EMBL" id="HBIW01013550">
    <property type="protein sequence ID" value="CAE0696203.1"/>
    <property type="molecule type" value="Transcribed_RNA"/>
</dbReference>
<evidence type="ECO:0000313" key="2">
    <source>
        <dbReference type="EMBL" id="CAE0696203.1"/>
    </source>
</evidence>
<reference evidence="2" key="1">
    <citation type="submission" date="2021-01" db="EMBL/GenBank/DDBJ databases">
        <authorList>
            <person name="Corre E."/>
            <person name="Pelletier E."/>
            <person name="Niang G."/>
            <person name="Scheremetjew M."/>
            <person name="Finn R."/>
            <person name="Kale V."/>
            <person name="Holt S."/>
            <person name="Cochrane G."/>
            <person name="Meng A."/>
            <person name="Brown T."/>
            <person name="Cohen L."/>
        </authorList>
    </citation>
    <scope>NUCLEOTIDE SEQUENCE</scope>
    <source>
        <strain evidence="2">CCMP1756</strain>
    </source>
</reference>
<organism evidence="2">
    <name type="scientific">Pelagomonas calceolata</name>
    <dbReference type="NCBI Taxonomy" id="35677"/>
    <lineage>
        <taxon>Eukaryota</taxon>
        <taxon>Sar</taxon>
        <taxon>Stramenopiles</taxon>
        <taxon>Ochrophyta</taxon>
        <taxon>Pelagophyceae</taxon>
        <taxon>Pelagomonadales</taxon>
        <taxon>Pelagomonadaceae</taxon>
        <taxon>Pelagomonas</taxon>
    </lineage>
</organism>
<feature type="compositionally biased region" description="Pro residues" evidence="1">
    <location>
        <begin position="30"/>
        <end position="40"/>
    </location>
</feature>
<dbReference type="AlphaFoldDB" id="A0A7S4E8H1"/>